<proteinExistence type="predicted"/>
<reference evidence="7" key="1">
    <citation type="submission" date="2022-11" db="EMBL/GenBank/DDBJ databases">
        <title>Dyadobacter pollutisoli sp. nov., isolated from plastic dumped soil.</title>
        <authorList>
            <person name="Kim J.M."/>
            <person name="Kim K.R."/>
            <person name="Lee J.K."/>
            <person name="Hao L."/>
            <person name="Jeon C.O."/>
        </authorList>
    </citation>
    <scope>NUCLEOTIDE SEQUENCE</scope>
    <source>
        <strain evidence="7">U1</strain>
    </source>
</reference>
<evidence type="ECO:0000313" key="8">
    <source>
        <dbReference type="Proteomes" id="UP001164653"/>
    </source>
</evidence>
<dbReference type="Proteomes" id="UP001164653">
    <property type="component" value="Chromosome"/>
</dbReference>
<feature type="transmembrane region" description="Helical" evidence="6">
    <location>
        <begin position="120"/>
        <end position="139"/>
    </location>
</feature>
<dbReference type="GO" id="GO:0005886">
    <property type="term" value="C:plasma membrane"/>
    <property type="evidence" value="ECO:0007669"/>
    <property type="project" value="UniProtKB-SubCell"/>
</dbReference>
<dbReference type="PANTHER" id="PTHR40277:SF1">
    <property type="entry name" value="BLL5419 PROTEIN"/>
    <property type="match status" value="1"/>
</dbReference>
<evidence type="ECO:0000256" key="3">
    <source>
        <dbReference type="ARBA" id="ARBA00022692"/>
    </source>
</evidence>
<keyword evidence="3 6" id="KW-0812">Transmembrane</keyword>
<protein>
    <submittedName>
        <fullName evidence="7">Lysylphosphatidylglycerol synthase domain-containing protein</fullName>
    </submittedName>
</protein>
<keyword evidence="2" id="KW-1003">Cell membrane</keyword>
<keyword evidence="8" id="KW-1185">Reference proteome</keyword>
<organism evidence="7 8">
    <name type="scientific">Dyadobacter pollutisoli</name>
    <dbReference type="NCBI Taxonomy" id="2910158"/>
    <lineage>
        <taxon>Bacteria</taxon>
        <taxon>Pseudomonadati</taxon>
        <taxon>Bacteroidota</taxon>
        <taxon>Cytophagia</taxon>
        <taxon>Cytophagales</taxon>
        <taxon>Spirosomataceae</taxon>
        <taxon>Dyadobacter</taxon>
    </lineage>
</organism>
<feature type="transmembrane region" description="Helical" evidence="6">
    <location>
        <begin position="6"/>
        <end position="22"/>
    </location>
</feature>
<dbReference type="Pfam" id="PF03706">
    <property type="entry name" value="LPG_synthase_TM"/>
    <property type="match status" value="1"/>
</dbReference>
<feature type="transmembrane region" description="Helical" evidence="6">
    <location>
        <begin position="177"/>
        <end position="199"/>
    </location>
</feature>
<feature type="transmembrane region" description="Helical" evidence="6">
    <location>
        <begin position="244"/>
        <end position="268"/>
    </location>
</feature>
<evidence type="ECO:0000313" key="7">
    <source>
        <dbReference type="EMBL" id="WAC12675.1"/>
    </source>
</evidence>
<dbReference type="AlphaFoldDB" id="A0A9E8SKM9"/>
<dbReference type="PANTHER" id="PTHR40277">
    <property type="entry name" value="BLL5419 PROTEIN"/>
    <property type="match status" value="1"/>
</dbReference>
<accession>A0A9E8SKM9</accession>
<keyword evidence="4 6" id="KW-1133">Transmembrane helix</keyword>
<sequence>MIRYLKWAAKLLATGILLYWVFIQTDRQSLFKAISGSEKSILFFAFVPYLVSRVSGAFRLTTILNAAEVPLSHASGLRLNWISMFYGMFLPGGLGGDAYKLIRLRALFPDKGVLLLTRTLLWDRLIGLVVLTILTVSFAMPYLLVIYQVVAASLALIGCLVFWLATRRWIPQLLPYMGRLLVFSLVVQLTQIACIFMLLSSIQIHEHYNQYNVLFLVSSVASTLPISVGGVGVREVVFLEGAQLLMVSAQAAVTVSVLFDIIVTLTAATGSLAILGNARVVSTSASK</sequence>
<evidence type="ECO:0000256" key="1">
    <source>
        <dbReference type="ARBA" id="ARBA00004651"/>
    </source>
</evidence>
<evidence type="ECO:0000256" key="5">
    <source>
        <dbReference type="ARBA" id="ARBA00023136"/>
    </source>
</evidence>
<name>A0A9E8SKM9_9BACT</name>
<dbReference type="KEGG" id="dpf:ON006_01660"/>
<dbReference type="RefSeq" id="WP_244823375.1">
    <property type="nucleotide sequence ID" value="NZ_CP112998.1"/>
</dbReference>
<keyword evidence="5 6" id="KW-0472">Membrane</keyword>
<feature type="transmembrane region" description="Helical" evidence="6">
    <location>
        <begin position="42"/>
        <end position="61"/>
    </location>
</feature>
<evidence type="ECO:0000256" key="4">
    <source>
        <dbReference type="ARBA" id="ARBA00022989"/>
    </source>
</evidence>
<feature type="transmembrane region" description="Helical" evidence="6">
    <location>
        <begin position="81"/>
        <end position="99"/>
    </location>
</feature>
<dbReference type="EMBL" id="CP112998">
    <property type="protein sequence ID" value="WAC12675.1"/>
    <property type="molecule type" value="Genomic_DNA"/>
</dbReference>
<evidence type="ECO:0000256" key="6">
    <source>
        <dbReference type="SAM" id="Phobius"/>
    </source>
</evidence>
<dbReference type="InterPro" id="IPR022791">
    <property type="entry name" value="L-PG_synthase/AglD"/>
</dbReference>
<feature type="transmembrane region" description="Helical" evidence="6">
    <location>
        <begin position="211"/>
        <end position="232"/>
    </location>
</feature>
<comment type="subcellular location">
    <subcellularLocation>
        <location evidence="1">Cell membrane</location>
        <topology evidence="1">Multi-pass membrane protein</topology>
    </subcellularLocation>
</comment>
<feature type="transmembrane region" description="Helical" evidence="6">
    <location>
        <begin position="145"/>
        <end position="165"/>
    </location>
</feature>
<evidence type="ECO:0000256" key="2">
    <source>
        <dbReference type="ARBA" id="ARBA00022475"/>
    </source>
</evidence>
<gene>
    <name evidence="7" type="ORF">ON006_01660</name>
</gene>